<dbReference type="SMR" id="A0A1P8AX38"/>
<dbReference type="PANTHER" id="PTHR32054:SF4">
    <property type="entry name" value="OS07G0677900 PROTEIN"/>
    <property type="match status" value="1"/>
</dbReference>
<comment type="similarity">
    <text evidence="1">Belongs to the WEB family.</text>
</comment>
<feature type="compositionally biased region" description="Basic and acidic residues" evidence="4">
    <location>
        <begin position="490"/>
        <end position="503"/>
    </location>
</feature>
<accession>A0A1P8AX38</accession>
<dbReference type="EMBL" id="CP002685">
    <property type="protein sequence ID" value="ANM61224.1"/>
    <property type="molecule type" value="Genomic_DNA"/>
</dbReference>
<dbReference type="ProteomicsDB" id="203498"/>
<dbReference type="Proteomes" id="UP000006548">
    <property type="component" value="Chromosome 2"/>
</dbReference>
<evidence type="ECO:0000256" key="3">
    <source>
        <dbReference type="SAM" id="Coils"/>
    </source>
</evidence>
<evidence type="ECO:0007829" key="8">
    <source>
        <dbReference type="PeptideAtlas" id="A0A1P8AX38"/>
    </source>
</evidence>
<reference evidence="6 7" key="1">
    <citation type="journal article" date="1999" name="Nature">
        <title>Sequence and analysis of chromosome 2 of the plant Arabidopsis thaliana.</title>
        <authorList>
            <person name="Lin X."/>
            <person name="Kaul S."/>
            <person name="Rounsley S."/>
            <person name="Shea T.P."/>
            <person name="Benito M.I."/>
            <person name="Town C.D."/>
            <person name="Fujii C.Y."/>
            <person name="Mason T."/>
            <person name="Bowman C.L."/>
            <person name="Barnstead M."/>
            <person name="Feldblyum T.V."/>
            <person name="Buell C.R."/>
            <person name="Ketchum K.A."/>
            <person name="Lee J."/>
            <person name="Ronning C.M."/>
            <person name="Koo H.L."/>
            <person name="Moffat K.S."/>
            <person name="Cronin L.A."/>
            <person name="Shen M."/>
            <person name="Pai G."/>
            <person name="Van Aken S."/>
            <person name="Umayam L."/>
            <person name="Tallon L.J."/>
            <person name="Gill J.E."/>
            <person name="Adams M.D."/>
            <person name="Carrera A.J."/>
            <person name="Creasy T.H."/>
            <person name="Goodman H.M."/>
            <person name="Somerville C.R."/>
            <person name="Copenhaver G.P."/>
            <person name="Preuss D."/>
            <person name="Nierman W.C."/>
            <person name="White O."/>
            <person name="Eisen J.A."/>
            <person name="Salzberg S.L."/>
            <person name="Fraser C.M."/>
            <person name="Venter J.C."/>
        </authorList>
    </citation>
    <scope>NUCLEOTIDE SEQUENCE [LARGE SCALE GENOMIC DNA]</scope>
    <source>
        <strain evidence="7">cv. Columbia</strain>
    </source>
</reference>
<name>A0A1P8AX38_ARATH</name>
<evidence type="ECO:0007829" key="9">
    <source>
        <dbReference type="ProteomicsDB" id="A0A1P8AX38"/>
    </source>
</evidence>
<feature type="region of interest" description="Disordered" evidence="4">
    <location>
        <begin position="1"/>
        <end position="47"/>
    </location>
</feature>
<dbReference type="TAIR" id="AT2G38370"/>
<feature type="coiled-coil region" evidence="3">
    <location>
        <begin position="163"/>
        <end position="247"/>
    </location>
</feature>
<evidence type="ECO:0000256" key="2">
    <source>
        <dbReference type="ARBA" id="ARBA00023054"/>
    </source>
</evidence>
<protein>
    <submittedName>
        <fullName evidence="6">Weak chloroplast movement under blue light protein (DUF827)</fullName>
    </submittedName>
</protein>
<dbReference type="ExpressionAtlas" id="A0A1P8AX38">
    <property type="expression patterns" value="baseline and differential"/>
</dbReference>
<dbReference type="Pfam" id="PF05701">
    <property type="entry name" value="WEMBL"/>
    <property type="match status" value="2"/>
</dbReference>
<dbReference type="Araport" id="AT2G38370"/>
<dbReference type="AlphaFoldDB" id="A0A1P8AX38"/>
<feature type="region of interest" description="Disordered" evidence="4">
    <location>
        <begin position="391"/>
        <end position="414"/>
    </location>
</feature>
<reference evidence="7" key="2">
    <citation type="journal article" date="2017" name="Plant J.">
        <title>Araport11: a complete reannotation of the Arabidopsis thaliana reference genome.</title>
        <authorList>
            <person name="Cheng C.Y."/>
            <person name="Krishnakumar V."/>
            <person name="Chan A.P."/>
            <person name="Thibaud-Nissen F."/>
            <person name="Schobel S."/>
            <person name="Town C.D."/>
        </authorList>
    </citation>
    <scope>GENOME REANNOTATION</scope>
    <source>
        <strain evidence="7">cv. Columbia</strain>
    </source>
</reference>
<evidence type="ECO:0000256" key="1">
    <source>
        <dbReference type="ARBA" id="ARBA00005485"/>
    </source>
</evidence>
<evidence type="ECO:0000256" key="4">
    <source>
        <dbReference type="SAM" id="MobiDB-lite"/>
    </source>
</evidence>
<keyword evidence="8 9" id="KW-1267">Proteomics identification</keyword>
<dbReference type="InterPro" id="IPR008545">
    <property type="entry name" value="Web"/>
</dbReference>
<evidence type="ECO:0000313" key="5">
    <source>
        <dbReference type="Araport" id="AT2G38370"/>
    </source>
</evidence>
<gene>
    <name evidence="5 6" type="ordered locus">At2g38370</name>
    <name evidence="6" type="ORF">T19C21.14</name>
    <name evidence="6" type="ORF">T19C21_14</name>
</gene>
<organism evidence="6 7">
    <name type="scientific">Arabidopsis thaliana</name>
    <name type="common">Mouse-ear cress</name>
    <dbReference type="NCBI Taxonomy" id="3702"/>
    <lineage>
        <taxon>Eukaryota</taxon>
        <taxon>Viridiplantae</taxon>
        <taxon>Streptophyta</taxon>
        <taxon>Embryophyta</taxon>
        <taxon>Tracheophyta</taxon>
        <taxon>Spermatophyta</taxon>
        <taxon>Magnoliopsida</taxon>
        <taxon>eudicotyledons</taxon>
        <taxon>Gunneridae</taxon>
        <taxon>Pentapetalae</taxon>
        <taxon>rosids</taxon>
        <taxon>malvids</taxon>
        <taxon>Brassicales</taxon>
        <taxon>Brassicaceae</taxon>
        <taxon>Camelineae</taxon>
        <taxon>Arabidopsis</taxon>
    </lineage>
</organism>
<keyword evidence="2 3" id="KW-0175">Coiled coil</keyword>
<dbReference type="GeneID" id="818418"/>
<keyword evidence="7" id="KW-1185">Reference proteome</keyword>
<evidence type="ECO:0000313" key="7">
    <source>
        <dbReference type="Proteomes" id="UP000006548"/>
    </source>
</evidence>
<proteinExistence type="evidence at protein level"/>
<evidence type="ECO:0000313" key="6">
    <source>
        <dbReference type="EMBL" id="ANM61224.1"/>
    </source>
</evidence>
<dbReference type="PANTHER" id="PTHR32054">
    <property type="entry name" value="HEAVY CHAIN, PUTATIVE, EXPRESSED-RELATED-RELATED"/>
    <property type="match status" value="1"/>
</dbReference>
<feature type="region of interest" description="Disordered" evidence="4">
    <location>
        <begin position="479"/>
        <end position="510"/>
    </location>
</feature>
<sequence length="539" mass="60323">MVVKTGFPITDSSSSASMAEFPEPGTVNPDSDLSNGRAEKPEIDTSAPFESVREAATRFGGFGFWRPSLNKLPDASQENIQEPDIMGLKAQAFELQRELIVKERETLEVLKELEATKATVLKLQQRNEAYEEDTLREEVDSHIKPAGVVLKDLSQAKMNLCKIASIRESVEQLKNKLNEERAALEKTRERLMEKSLKVFSLEEEEVRVRFAKEGQTGEKDLGMLNEVQRLSRQAQEVKKTGENAELEVVKAMAETESTRDKIRTAKIRLVAARKMKEAAREAEAVAIAEIEAVTGSMNVGKAEAVTISAEEYSVLARSARDAEEEARKRVEDAMSRVEEANVSKKDVLKKVDEAAQEIETSKRVLEEAVERVDAANASKIEAEEALRKWRSENGQRRRLSSSVNNTSKFKSRRETTTRLMDVNGLHLTYDVVDGSSSSSTVPVLKPTMSIGQILSKKLLLAEDSDMNVANERRKMSLGQMLAKNSSSDKTVSKRSEGKENEKRTKTRKRKSFGFAKISVLLNKESKNKKKKKKIALNLR</sequence>